<accession>A0A0M2V6B0</accession>
<evidence type="ECO:0000256" key="2">
    <source>
        <dbReference type="ARBA" id="ARBA00023004"/>
    </source>
</evidence>
<name>A0A0M2V6B0_9GAMM</name>
<dbReference type="Proteomes" id="UP000034228">
    <property type="component" value="Unassembled WGS sequence"/>
</dbReference>
<keyword evidence="2" id="KW-0408">Iron</keyword>
<dbReference type="OrthoDB" id="9794178at2"/>
<evidence type="ECO:0000313" key="5">
    <source>
        <dbReference type="Proteomes" id="UP000034228"/>
    </source>
</evidence>
<sequence length="123" mass="13969">MMTLLTLHYHQQRRLLDLKFSDGTVQVLSAEFLRVHSPSAEVRGHGKPTLVANKRQVAIQRISAVGHYGVKLSFDDGHDTGLYHFSYLCQLAANQHDLWQQYLARLKAANASRDSLISTRIRL</sequence>
<keyword evidence="5" id="KW-1185">Reference proteome</keyword>
<dbReference type="PANTHER" id="PTHR35303:SF5">
    <property type="entry name" value="OS02G0197800 PROTEIN"/>
    <property type="match status" value="1"/>
</dbReference>
<comment type="caution">
    <text evidence="4">The sequence shown here is derived from an EMBL/GenBank/DDBJ whole genome shotgun (WGS) entry which is preliminary data.</text>
</comment>
<keyword evidence="1" id="KW-0479">Metal-binding</keyword>
<protein>
    <recommendedName>
        <fullName evidence="3">Gamma-butyrobetaine hydroxylase-like N-terminal domain-containing protein</fullName>
    </recommendedName>
</protein>
<dbReference type="PANTHER" id="PTHR35303">
    <property type="entry name" value="OS02G0197800 PROTEIN"/>
    <property type="match status" value="1"/>
</dbReference>
<dbReference type="STRING" id="336831.WG68_06295"/>
<proteinExistence type="predicted"/>
<dbReference type="Pfam" id="PF06155">
    <property type="entry name" value="GBBH-like_N"/>
    <property type="match status" value="1"/>
</dbReference>
<dbReference type="Gene3D" id="3.30.2020.30">
    <property type="match status" value="1"/>
</dbReference>
<feature type="domain" description="Gamma-butyrobetaine hydroxylase-like N-terminal" evidence="3">
    <location>
        <begin position="8"/>
        <end position="88"/>
    </location>
</feature>
<dbReference type="AlphaFoldDB" id="A0A0M2V6B0"/>
<dbReference type="EMBL" id="LAHO01000004">
    <property type="protein sequence ID" value="KKO46372.1"/>
    <property type="molecule type" value="Genomic_DNA"/>
</dbReference>
<evidence type="ECO:0000256" key="1">
    <source>
        <dbReference type="ARBA" id="ARBA00022723"/>
    </source>
</evidence>
<organism evidence="4 5">
    <name type="scientific">Arsukibacterium ikkense</name>
    <dbReference type="NCBI Taxonomy" id="336831"/>
    <lineage>
        <taxon>Bacteria</taxon>
        <taxon>Pseudomonadati</taxon>
        <taxon>Pseudomonadota</taxon>
        <taxon>Gammaproteobacteria</taxon>
        <taxon>Chromatiales</taxon>
        <taxon>Chromatiaceae</taxon>
        <taxon>Arsukibacterium</taxon>
    </lineage>
</organism>
<dbReference type="GO" id="GO:0046872">
    <property type="term" value="F:metal ion binding"/>
    <property type="evidence" value="ECO:0007669"/>
    <property type="project" value="UniProtKB-KW"/>
</dbReference>
<evidence type="ECO:0000259" key="3">
    <source>
        <dbReference type="Pfam" id="PF06155"/>
    </source>
</evidence>
<reference evidence="4 5" key="1">
    <citation type="submission" date="2015-03" db="EMBL/GenBank/DDBJ databases">
        <title>Draft genome sequences of two protease-producing strains of Arsukibacterium isolated from two cold and alkaline environments.</title>
        <authorList>
            <person name="Lylloff J.E."/>
            <person name="Skov L.B."/>
            <person name="Jepsen M."/>
            <person name="Hallin P.F."/>
            <person name="Sorensen S.J."/>
            <person name="Stougaard P."/>
            <person name="Glaring M.A."/>
        </authorList>
    </citation>
    <scope>NUCLEOTIDE SEQUENCE [LARGE SCALE GENOMIC DNA]</scope>
    <source>
        <strain evidence="4 5">GCM72</strain>
    </source>
</reference>
<evidence type="ECO:0000313" key="4">
    <source>
        <dbReference type="EMBL" id="KKO46372.1"/>
    </source>
</evidence>
<dbReference type="InterPro" id="IPR038492">
    <property type="entry name" value="GBBH-like_N_sf"/>
</dbReference>
<dbReference type="InterPro" id="IPR010376">
    <property type="entry name" value="GBBH-like_N"/>
</dbReference>
<gene>
    <name evidence="4" type="ORF">WG68_06295</name>
</gene>